<dbReference type="CDD" id="cd01949">
    <property type="entry name" value="GGDEF"/>
    <property type="match status" value="1"/>
</dbReference>
<dbReference type="EC" id="2.7.7.65" evidence="1"/>
<dbReference type="RefSeq" id="WP_109019126.1">
    <property type="nucleotide sequence ID" value="NZ_AP025028.1"/>
</dbReference>
<dbReference type="Pfam" id="PF00990">
    <property type="entry name" value="GGDEF"/>
    <property type="match status" value="1"/>
</dbReference>
<dbReference type="NCBIfam" id="TIGR00254">
    <property type="entry name" value="GGDEF"/>
    <property type="match status" value="1"/>
</dbReference>
<dbReference type="PROSITE" id="PS50887">
    <property type="entry name" value="GGDEF"/>
    <property type="match status" value="1"/>
</dbReference>
<dbReference type="InterPro" id="IPR000160">
    <property type="entry name" value="GGDEF_dom"/>
</dbReference>
<evidence type="ECO:0000313" key="5">
    <source>
        <dbReference type="Proteomes" id="UP000245263"/>
    </source>
</evidence>
<dbReference type="Proteomes" id="UP000245263">
    <property type="component" value="Chromosome 1"/>
</dbReference>
<feature type="domain" description="GGDEF" evidence="3">
    <location>
        <begin position="147"/>
        <end position="272"/>
    </location>
</feature>
<dbReference type="PANTHER" id="PTHR45138">
    <property type="entry name" value="REGULATORY COMPONENTS OF SENSORY TRANSDUCTION SYSTEM"/>
    <property type="match status" value="1"/>
</dbReference>
<reference evidence="4 5" key="1">
    <citation type="submission" date="2021-08" db="EMBL/GenBank/DDBJ databases">
        <title>Complete genome sequence of Leptospira kobayashii strain E30.</title>
        <authorList>
            <person name="Nakao R."/>
            <person name="Nakamura S."/>
            <person name="Masuzawa T."/>
            <person name="Koizumi N."/>
        </authorList>
    </citation>
    <scope>NUCLEOTIDE SEQUENCE [LARGE SCALE GENOMIC DNA]</scope>
    <source>
        <strain evidence="4 5">E30</strain>
    </source>
</reference>
<sequence length="272" mass="31069">MKYEKEIQDATALLDVILNELLNEKELPAIFTKEPTAEDDVLISHLLYLLTNINFPAEESRDILKRSFELTSKLIESLGRPVDFRVALLDILLSKDKRMNNPKVIEIKLYLEQERMTVVDHLTGLYNKRYFDEASFRIFNQARRHNRIFSVVVIDIDDFKKINDEFGHPMGDEVLKNLGKIILSNIRKEDIACRTGGEEFTLLLSDTSAPGAMTVAEKIRIEFNKETLGKKSLSFSGGISSYPEDSLTLDDLVLKADKAMYKSKFSGKNRIS</sequence>
<keyword evidence="5" id="KW-1185">Reference proteome</keyword>
<name>A0ABN6KHH8_9LEPT</name>
<evidence type="ECO:0000313" key="4">
    <source>
        <dbReference type="EMBL" id="BDA79472.1"/>
    </source>
</evidence>
<protein>
    <recommendedName>
        <fullName evidence="1">diguanylate cyclase</fullName>
        <ecNumber evidence="1">2.7.7.65</ecNumber>
    </recommendedName>
</protein>
<evidence type="ECO:0000256" key="1">
    <source>
        <dbReference type="ARBA" id="ARBA00012528"/>
    </source>
</evidence>
<dbReference type="InterPro" id="IPR029787">
    <property type="entry name" value="Nucleotide_cyclase"/>
</dbReference>
<dbReference type="SMART" id="SM00267">
    <property type="entry name" value="GGDEF"/>
    <property type="match status" value="1"/>
</dbReference>
<comment type="catalytic activity">
    <reaction evidence="2">
        <text>2 GTP = 3',3'-c-di-GMP + 2 diphosphate</text>
        <dbReference type="Rhea" id="RHEA:24898"/>
        <dbReference type="ChEBI" id="CHEBI:33019"/>
        <dbReference type="ChEBI" id="CHEBI:37565"/>
        <dbReference type="ChEBI" id="CHEBI:58805"/>
        <dbReference type="EC" id="2.7.7.65"/>
    </reaction>
</comment>
<dbReference type="EMBL" id="AP025028">
    <property type="protein sequence ID" value="BDA79472.1"/>
    <property type="molecule type" value="Genomic_DNA"/>
</dbReference>
<dbReference type="Gene3D" id="3.30.70.270">
    <property type="match status" value="1"/>
</dbReference>
<proteinExistence type="predicted"/>
<evidence type="ECO:0000256" key="2">
    <source>
        <dbReference type="ARBA" id="ARBA00034247"/>
    </source>
</evidence>
<dbReference type="PANTHER" id="PTHR45138:SF9">
    <property type="entry name" value="DIGUANYLATE CYCLASE DGCM-RELATED"/>
    <property type="match status" value="1"/>
</dbReference>
<organism evidence="4 5">
    <name type="scientific">Leptospira kobayashii</name>
    <dbReference type="NCBI Taxonomy" id="1917830"/>
    <lineage>
        <taxon>Bacteria</taxon>
        <taxon>Pseudomonadati</taxon>
        <taxon>Spirochaetota</taxon>
        <taxon>Spirochaetia</taxon>
        <taxon>Leptospirales</taxon>
        <taxon>Leptospiraceae</taxon>
        <taxon>Leptospira</taxon>
    </lineage>
</organism>
<gene>
    <name evidence="4" type="ORF">LPTSP3_g24020</name>
</gene>
<dbReference type="InterPro" id="IPR043128">
    <property type="entry name" value="Rev_trsase/Diguanyl_cyclase"/>
</dbReference>
<evidence type="ECO:0000259" key="3">
    <source>
        <dbReference type="PROSITE" id="PS50887"/>
    </source>
</evidence>
<dbReference type="InterPro" id="IPR050469">
    <property type="entry name" value="Diguanylate_Cyclase"/>
</dbReference>
<accession>A0ABN6KHH8</accession>
<dbReference type="SUPFAM" id="SSF55073">
    <property type="entry name" value="Nucleotide cyclase"/>
    <property type="match status" value="1"/>
</dbReference>